<organism evidence="1 2">
    <name type="scientific">Candidatus Clostridium eludens</name>
    <dbReference type="NCBI Taxonomy" id="3381663"/>
    <lineage>
        <taxon>Bacteria</taxon>
        <taxon>Bacillati</taxon>
        <taxon>Bacillota</taxon>
        <taxon>Clostridia</taxon>
        <taxon>Eubacteriales</taxon>
        <taxon>Clostridiaceae</taxon>
        <taxon>Clostridium</taxon>
    </lineage>
</organism>
<dbReference type="EMBL" id="JBJHZX010000055">
    <property type="protein sequence ID" value="MFL0198329.1"/>
    <property type="molecule type" value="Genomic_DNA"/>
</dbReference>
<proteinExistence type="predicted"/>
<name>A0ABW8SQX3_9CLOT</name>
<evidence type="ECO:0000313" key="1">
    <source>
        <dbReference type="EMBL" id="MFL0198329.1"/>
    </source>
</evidence>
<evidence type="ECO:0000313" key="2">
    <source>
        <dbReference type="Proteomes" id="UP001623660"/>
    </source>
</evidence>
<reference evidence="1 2" key="1">
    <citation type="submission" date="2024-11" db="EMBL/GenBank/DDBJ databases">
        <authorList>
            <person name="Heng Y.C."/>
            <person name="Lim A.C.H."/>
            <person name="Lee J.K.Y."/>
            <person name="Kittelmann S."/>
        </authorList>
    </citation>
    <scope>NUCLEOTIDE SEQUENCE [LARGE SCALE GENOMIC DNA]</scope>
    <source>
        <strain evidence="1 2">WILCCON 0269</strain>
    </source>
</reference>
<dbReference type="Proteomes" id="UP001623660">
    <property type="component" value="Unassembled WGS sequence"/>
</dbReference>
<keyword evidence="2" id="KW-1185">Reference proteome</keyword>
<protein>
    <submittedName>
        <fullName evidence="1">Uncharacterized protein</fullName>
    </submittedName>
</protein>
<accession>A0ABW8SQX3</accession>
<dbReference type="RefSeq" id="WP_406794439.1">
    <property type="nucleotide sequence ID" value="NZ_JBJHZX010000055.1"/>
</dbReference>
<gene>
    <name evidence="1" type="ORF">ACJDU8_22595</name>
</gene>
<comment type="caution">
    <text evidence="1">The sequence shown here is derived from an EMBL/GenBank/DDBJ whole genome shotgun (WGS) entry which is preliminary data.</text>
</comment>
<sequence>MQKPINVRVHYPEDPKILDELETRKARSFVRALVSEYKLPPDQIDELIKVIKKEQTAAS</sequence>